<dbReference type="STRING" id="1182543.W9XB20"/>
<dbReference type="EMBL" id="AMGX01000015">
    <property type="protein sequence ID" value="EXJ67634.1"/>
    <property type="molecule type" value="Genomic_DNA"/>
</dbReference>
<evidence type="ECO:0000256" key="4">
    <source>
        <dbReference type="ARBA" id="ARBA00023140"/>
    </source>
</evidence>
<reference evidence="8 9" key="1">
    <citation type="submission" date="2013-03" db="EMBL/GenBank/DDBJ databases">
        <title>The Genome Sequence of Cladophialophora psammophila CBS 110553.</title>
        <authorList>
            <consortium name="The Broad Institute Genomics Platform"/>
            <person name="Cuomo C."/>
            <person name="de Hoog S."/>
            <person name="Gorbushina A."/>
            <person name="Walker B."/>
            <person name="Young S.K."/>
            <person name="Zeng Q."/>
            <person name="Gargeya S."/>
            <person name="Fitzgerald M."/>
            <person name="Haas B."/>
            <person name="Abouelleil A."/>
            <person name="Allen A.W."/>
            <person name="Alvarado L."/>
            <person name="Arachchi H.M."/>
            <person name="Berlin A.M."/>
            <person name="Chapman S.B."/>
            <person name="Gainer-Dewar J."/>
            <person name="Goldberg J."/>
            <person name="Griggs A."/>
            <person name="Gujja S."/>
            <person name="Hansen M."/>
            <person name="Howarth C."/>
            <person name="Imamovic A."/>
            <person name="Ireland A."/>
            <person name="Larimer J."/>
            <person name="McCowan C."/>
            <person name="Murphy C."/>
            <person name="Pearson M."/>
            <person name="Poon T.W."/>
            <person name="Priest M."/>
            <person name="Roberts A."/>
            <person name="Saif S."/>
            <person name="Shea T."/>
            <person name="Sisk P."/>
            <person name="Sykes S."/>
            <person name="Wortman J."/>
            <person name="Nusbaum C."/>
            <person name="Birren B."/>
        </authorList>
    </citation>
    <scope>NUCLEOTIDE SEQUENCE [LARGE SCALE GENOMIC DNA]</scope>
    <source>
        <strain evidence="8 9">CBS 110553</strain>
    </source>
</reference>
<dbReference type="GO" id="GO:0005739">
    <property type="term" value="C:mitochondrion"/>
    <property type="evidence" value="ECO:0007669"/>
    <property type="project" value="TreeGrafter"/>
</dbReference>
<dbReference type="PANTHER" id="PTHR11941:SF158">
    <property type="entry name" value="ENOYL-COA HYDRATASE (AFU_ORTHOLOGUE AFUA_2G10650)"/>
    <property type="match status" value="1"/>
</dbReference>
<dbReference type="GO" id="GO:0006635">
    <property type="term" value="P:fatty acid beta-oxidation"/>
    <property type="evidence" value="ECO:0007669"/>
    <property type="project" value="TreeGrafter"/>
</dbReference>
<comment type="similarity">
    <text evidence="3 7">Belongs to the enoyl-CoA hydratase/isomerase family.</text>
</comment>
<gene>
    <name evidence="8" type="ORF">A1O5_08980</name>
</gene>
<dbReference type="InterPro" id="IPR001753">
    <property type="entry name" value="Enoyl-CoA_hydra/iso"/>
</dbReference>
<dbReference type="GO" id="GO:0005777">
    <property type="term" value="C:peroxisome"/>
    <property type="evidence" value="ECO:0007669"/>
    <property type="project" value="UniProtKB-SubCell"/>
</dbReference>
<evidence type="ECO:0000256" key="1">
    <source>
        <dbReference type="ARBA" id="ARBA00004275"/>
    </source>
</evidence>
<evidence type="ECO:0000256" key="5">
    <source>
        <dbReference type="ARBA" id="ARBA00023235"/>
    </source>
</evidence>
<evidence type="ECO:0000313" key="8">
    <source>
        <dbReference type="EMBL" id="EXJ67634.1"/>
    </source>
</evidence>
<dbReference type="CDD" id="cd06558">
    <property type="entry name" value="crotonase-like"/>
    <property type="match status" value="1"/>
</dbReference>
<evidence type="ECO:0000313" key="9">
    <source>
        <dbReference type="Proteomes" id="UP000019471"/>
    </source>
</evidence>
<keyword evidence="9" id="KW-1185">Reference proteome</keyword>
<dbReference type="AlphaFoldDB" id="W9XB20"/>
<dbReference type="PROSITE" id="PS00166">
    <property type="entry name" value="ENOYL_COA_HYDRATASE"/>
    <property type="match status" value="1"/>
</dbReference>
<accession>W9XB20</accession>
<dbReference type="Gene3D" id="3.90.226.10">
    <property type="entry name" value="2-enoyl-CoA Hydratase, Chain A, domain 1"/>
    <property type="match status" value="1"/>
</dbReference>
<dbReference type="eggNOG" id="KOG1680">
    <property type="taxonomic scope" value="Eukaryota"/>
</dbReference>
<dbReference type="PANTHER" id="PTHR11941">
    <property type="entry name" value="ENOYL-COA HYDRATASE-RELATED"/>
    <property type="match status" value="1"/>
</dbReference>
<dbReference type="GO" id="GO:0016853">
    <property type="term" value="F:isomerase activity"/>
    <property type="evidence" value="ECO:0007669"/>
    <property type="project" value="UniProtKB-KW"/>
</dbReference>
<sequence>MAPIHSPPPTQFAKLSFPAPGVVVVTLSRPEKLNCMSAADVVELTKVFRWLDDEPSLLVAVLTGAGEKAFSTGADLKEWQEKASARGANPGAGPGDVPGAVPLSNRVGKKPVIAAVNGMALGGGCEMVVNCDLVIAANTATFGLVEVKRGVAPYAGVLPRLIRTLGLQRASEMALTGNYLTAQKAMEWGLVNKVVPQQDVVKEAVKYAKVIAENSPDSVICTRAGLRQGWETASVVEATAITRGKEWAELQKGDNILEGLRAFKEKRPPVWSPSKL</sequence>
<dbReference type="OrthoDB" id="2139957at2759"/>
<dbReference type="GeneID" id="19193677"/>
<comment type="subcellular location">
    <subcellularLocation>
        <location evidence="1">Peroxisome</location>
    </subcellularLocation>
</comment>
<keyword evidence="4" id="KW-0576">Peroxisome</keyword>
<dbReference type="SUPFAM" id="SSF52096">
    <property type="entry name" value="ClpP/crotonase"/>
    <property type="match status" value="1"/>
</dbReference>
<evidence type="ECO:0000256" key="2">
    <source>
        <dbReference type="ARBA" id="ARBA00004924"/>
    </source>
</evidence>
<dbReference type="GO" id="GO:0016829">
    <property type="term" value="F:lyase activity"/>
    <property type="evidence" value="ECO:0007669"/>
    <property type="project" value="UniProtKB-KW"/>
</dbReference>
<keyword evidence="6" id="KW-0456">Lyase</keyword>
<dbReference type="FunFam" id="3.90.226.10:FF:000074">
    <property type="entry name" value="Enoyl-CoA hydratase (AFU_orthologue AFUA_2G10650)"/>
    <property type="match status" value="1"/>
</dbReference>
<dbReference type="InterPro" id="IPR029045">
    <property type="entry name" value="ClpP/crotonase-like_dom_sf"/>
</dbReference>
<dbReference type="RefSeq" id="XP_007747750.1">
    <property type="nucleotide sequence ID" value="XM_007749560.1"/>
</dbReference>
<dbReference type="Pfam" id="PF00378">
    <property type="entry name" value="ECH_1"/>
    <property type="match status" value="1"/>
</dbReference>
<dbReference type="InterPro" id="IPR018376">
    <property type="entry name" value="Enoyl-CoA_hyd/isom_CS"/>
</dbReference>
<protein>
    <submittedName>
        <fullName evidence="8">Transcriptional adapter 2-alpha</fullName>
    </submittedName>
</protein>
<organism evidence="8 9">
    <name type="scientific">Cladophialophora psammophila CBS 110553</name>
    <dbReference type="NCBI Taxonomy" id="1182543"/>
    <lineage>
        <taxon>Eukaryota</taxon>
        <taxon>Fungi</taxon>
        <taxon>Dikarya</taxon>
        <taxon>Ascomycota</taxon>
        <taxon>Pezizomycotina</taxon>
        <taxon>Eurotiomycetes</taxon>
        <taxon>Chaetothyriomycetidae</taxon>
        <taxon>Chaetothyriales</taxon>
        <taxon>Herpotrichiellaceae</taxon>
        <taxon>Cladophialophora</taxon>
    </lineage>
</organism>
<dbReference type="HOGENOM" id="CLU_009834_7_6_1"/>
<proteinExistence type="inferred from homology"/>
<name>W9XB20_9EURO</name>
<keyword evidence="5" id="KW-0413">Isomerase</keyword>
<comment type="pathway">
    <text evidence="2">Siderophore biosynthesis.</text>
</comment>
<evidence type="ECO:0000256" key="3">
    <source>
        <dbReference type="ARBA" id="ARBA00005254"/>
    </source>
</evidence>
<dbReference type="Proteomes" id="UP000019471">
    <property type="component" value="Unassembled WGS sequence"/>
</dbReference>
<evidence type="ECO:0000256" key="7">
    <source>
        <dbReference type="RuleBase" id="RU003707"/>
    </source>
</evidence>
<evidence type="ECO:0000256" key="6">
    <source>
        <dbReference type="ARBA" id="ARBA00023239"/>
    </source>
</evidence>
<comment type="caution">
    <text evidence="8">The sequence shown here is derived from an EMBL/GenBank/DDBJ whole genome shotgun (WGS) entry which is preliminary data.</text>
</comment>